<dbReference type="Pfam" id="PF00890">
    <property type="entry name" value="FAD_binding_2"/>
    <property type="match status" value="2"/>
</dbReference>
<dbReference type="AlphaFoldDB" id="A0A2U3KAH5"/>
<dbReference type="Gene3D" id="1.20.58.100">
    <property type="entry name" value="Fumarate reductase/succinate dehydrogenase flavoprotein-like, C-terminal domain"/>
    <property type="match status" value="1"/>
</dbReference>
<evidence type="ECO:0000256" key="2">
    <source>
        <dbReference type="ARBA" id="ARBA00022630"/>
    </source>
</evidence>
<dbReference type="GO" id="GO:0016491">
    <property type="term" value="F:oxidoreductase activity"/>
    <property type="evidence" value="ECO:0007669"/>
    <property type="project" value="UniProtKB-KW"/>
</dbReference>
<sequence>MEAKVIETDVLVVGGGGAGFRAAIAARENNIRVLLLSKGPLARCGATPMAGADYTLDGSSLHRLGFRGDPKDNREKFFNDIVTQGYFLNNQKLVDQYVRNAPDRLRELLEWGLKVDYSEERAIDTSGINLMNVLLRRMRKAGAQVLEDTMLLDLLVQDGQVVGALGLDINTGEFIHFNCKAVIMATGGWHKAFWPNTGMRDLSGEGIAMAHRAGAEIGNMEFITFCCNVLLSPPVWRGSIAIYIMDLICGGELTNREGEVFLRKYDPYTVETGTKTEWNKSFVSFASRKEVIEGRGSPLGGVYYGTGKVSWEDFERSAMMMFPNWKYKLMDLSELCKMLRSRGKVEVGPAVEYFDGGIVVNEQFETSVRGLYAAGECILGPFGSNRICSAITEILVQGTDAGRNAAEYAAKAKTPFPDAAAFATLREVAEFPLLGKDGVRPAPLRRHIQEMAHEYLGPIRNQQGLSSFITVLDDAAATKLSSLTVSSPVRSYNKEWIDALELRNTVHLLRAAAKSALCRTESRGVHFRKDHPYTDNDHWVRESVVRLVDGNLCVTSRPITVTTMTPPKGLLPFLDMMKMMMESRSDVGGAH</sequence>
<name>A0A2U3KAH5_9BACT</name>
<dbReference type="Gene3D" id="3.50.50.60">
    <property type="entry name" value="FAD/NAD(P)-binding domain"/>
    <property type="match status" value="1"/>
</dbReference>
<dbReference type="InterPro" id="IPR030664">
    <property type="entry name" value="SdhA/FrdA/AprA"/>
</dbReference>
<proteinExistence type="predicted"/>
<organism evidence="6 7">
    <name type="scientific">Candidatus Sulfotelmatobacter kueseliae</name>
    <dbReference type="NCBI Taxonomy" id="2042962"/>
    <lineage>
        <taxon>Bacteria</taxon>
        <taxon>Pseudomonadati</taxon>
        <taxon>Acidobacteriota</taxon>
        <taxon>Terriglobia</taxon>
        <taxon>Terriglobales</taxon>
        <taxon>Candidatus Korobacteraceae</taxon>
        <taxon>Candidatus Sulfotelmatobacter</taxon>
    </lineage>
</organism>
<accession>A0A2U3KAH5</accession>
<protein>
    <submittedName>
        <fullName evidence="6">Succinate dehydrogenase/fumarate reductase flavoprotein subunit</fullName>
    </submittedName>
</protein>
<evidence type="ECO:0000256" key="1">
    <source>
        <dbReference type="ARBA" id="ARBA00001974"/>
    </source>
</evidence>
<comment type="cofactor">
    <cofactor evidence="1">
        <name>FAD</name>
        <dbReference type="ChEBI" id="CHEBI:57692"/>
    </cofactor>
</comment>
<feature type="domain" description="FAD-dependent oxidoreductase 2 FAD-binding" evidence="4">
    <location>
        <begin position="9"/>
        <end position="270"/>
    </location>
</feature>
<dbReference type="Proteomes" id="UP000238701">
    <property type="component" value="Unassembled WGS sequence"/>
</dbReference>
<evidence type="ECO:0000259" key="5">
    <source>
        <dbReference type="Pfam" id="PF02910"/>
    </source>
</evidence>
<feature type="domain" description="FAD-dependent oxidoreductase 2 FAD-binding" evidence="4">
    <location>
        <begin position="345"/>
        <end position="389"/>
    </location>
</feature>
<dbReference type="Gene3D" id="3.90.700.10">
    <property type="entry name" value="Succinate dehydrogenase/fumarate reductase flavoprotein, catalytic domain"/>
    <property type="match status" value="1"/>
</dbReference>
<keyword evidence="3" id="KW-0560">Oxidoreductase</keyword>
<dbReference type="PRINTS" id="PR00368">
    <property type="entry name" value="FADPNR"/>
</dbReference>
<dbReference type="InterPro" id="IPR027477">
    <property type="entry name" value="Succ_DH/fumarate_Rdtase_cat_sf"/>
</dbReference>
<dbReference type="PANTHER" id="PTHR11632:SF51">
    <property type="entry name" value="SUCCINATE DEHYDROGENASE [UBIQUINONE] FLAVOPROTEIN SUBUNIT, MITOCHONDRIAL"/>
    <property type="match status" value="1"/>
</dbReference>
<evidence type="ECO:0000256" key="3">
    <source>
        <dbReference type="ARBA" id="ARBA00023002"/>
    </source>
</evidence>
<dbReference type="Pfam" id="PF02910">
    <property type="entry name" value="Succ_DH_flav_C"/>
    <property type="match status" value="1"/>
</dbReference>
<dbReference type="InterPro" id="IPR015939">
    <property type="entry name" value="Fum_Rdtase/Succ_DH_flav-like_C"/>
</dbReference>
<reference evidence="7" key="1">
    <citation type="submission" date="2018-02" db="EMBL/GenBank/DDBJ databases">
        <authorList>
            <person name="Hausmann B."/>
        </authorList>
    </citation>
    <scope>NUCLEOTIDE SEQUENCE [LARGE SCALE GENOMIC DNA]</scope>
    <source>
        <strain evidence="7">Peat soil MAG SbA1</strain>
    </source>
</reference>
<evidence type="ECO:0000259" key="4">
    <source>
        <dbReference type="Pfam" id="PF00890"/>
    </source>
</evidence>
<dbReference type="SUPFAM" id="SSF46977">
    <property type="entry name" value="Succinate dehydrogenase/fumarate reductase flavoprotein C-terminal domain"/>
    <property type="match status" value="1"/>
</dbReference>
<dbReference type="OrthoDB" id="1166at2"/>
<keyword evidence="2" id="KW-0285">Flavoprotein</keyword>
<dbReference type="InterPro" id="IPR003953">
    <property type="entry name" value="FAD-dep_OxRdtase_2_FAD-bd"/>
</dbReference>
<dbReference type="PANTHER" id="PTHR11632">
    <property type="entry name" value="SUCCINATE DEHYDROGENASE 2 FLAVOPROTEIN SUBUNIT"/>
    <property type="match status" value="1"/>
</dbReference>
<dbReference type="PRINTS" id="PR00411">
    <property type="entry name" value="PNDRDTASEI"/>
</dbReference>
<feature type="domain" description="Fumarate reductase/succinate dehydrogenase flavoprotein-like C-terminal" evidence="5">
    <location>
        <begin position="445"/>
        <end position="568"/>
    </location>
</feature>
<dbReference type="SUPFAM" id="SSF51905">
    <property type="entry name" value="FAD/NAD(P)-binding domain"/>
    <property type="match status" value="1"/>
</dbReference>
<dbReference type="InterPro" id="IPR037099">
    <property type="entry name" value="Fum_R/Succ_DH_flav-like_C_sf"/>
</dbReference>
<evidence type="ECO:0000313" key="6">
    <source>
        <dbReference type="EMBL" id="SPF36646.1"/>
    </source>
</evidence>
<dbReference type="InterPro" id="IPR036188">
    <property type="entry name" value="FAD/NAD-bd_sf"/>
</dbReference>
<dbReference type="EMBL" id="OMOD01000068">
    <property type="protein sequence ID" value="SPF36646.1"/>
    <property type="molecule type" value="Genomic_DNA"/>
</dbReference>
<gene>
    <name evidence="6" type="ORF">SBA1_160016</name>
</gene>
<evidence type="ECO:0000313" key="7">
    <source>
        <dbReference type="Proteomes" id="UP000238701"/>
    </source>
</evidence>
<dbReference type="PIRSF" id="PIRSF000171">
    <property type="entry name" value="SDHA_APRA_LASPO"/>
    <property type="match status" value="1"/>
</dbReference>